<dbReference type="Proteomes" id="UP000028839">
    <property type="component" value="Unassembled WGS sequence"/>
</dbReference>
<organism evidence="1 2">
    <name type="scientific">Nitrosococcus oceani C-27</name>
    <dbReference type="NCBI Taxonomy" id="314279"/>
    <lineage>
        <taxon>Bacteria</taxon>
        <taxon>Pseudomonadati</taxon>
        <taxon>Pseudomonadota</taxon>
        <taxon>Gammaproteobacteria</taxon>
        <taxon>Chromatiales</taxon>
        <taxon>Chromatiaceae</taxon>
        <taxon>Nitrosococcus</taxon>
    </lineage>
</organism>
<evidence type="ECO:0000313" key="2">
    <source>
        <dbReference type="Proteomes" id="UP000028839"/>
    </source>
</evidence>
<protein>
    <submittedName>
        <fullName evidence="1">Acetyltransferase</fullName>
    </submittedName>
</protein>
<gene>
    <name evidence="1" type="ORF">IB75_07780</name>
</gene>
<name>A0A0E2ZMV6_9GAMM</name>
<proteinExistence type="predicted"/>
<dbReference type="GO" id="GO:0016740">
    <property type="term" value="F:transferase activity"/>
    <property type="evidence" value="ECO:0007669"/>
    <property type="project" value="UniProtKB-KW"/>
</dbReference>
<dbReference type="OrthoDB" id="6183506at2"/>
<keyword evidence="1" id="KW-0808">Transferase</keyword>
<dbReference type="HOGENOM" id="CLU_201986_0_0_6"/>
<dbReference type="AlphaFoldDB" id="A0A0E2ZMV6"/>
<evidence type="ECO:0000313" key="1">
    <source>
        <dbReference type="EMBL" id="KFI19697.1"/>
    </source>
</evidence>
<comment type="caution">
    <text evidence="1">The sequence shown here is derived from an EMBL/GenBank/DDBJ whole genome shotgun (WGS) entry which is preliminary data.</text>
</comment>
<reference evidence="1 2" key="1">
    <citation type="submission" date="2014-07" db="EMBL/GenBank/DDBJ databases">
        <title>Comparative analysis of Nitrosococcus oceani genome inventories of strains from Pacific and Atlantic gyres.</title>
        <authorList>
            <person name="Lim C.K."/>
            <person name="Wang L."/>
            <person name="Sayavedra-Soto L.A."/>
            <person name="Klotz M.G."/>
        </authorList>
    </citation>
    <scope>NUCLEOTIDE SEQUENCE [LARGE SCALE GENOMIC DNA]</scope>
    <source>
        <strain evidence="1 2">C-27</strain>
    </source>
</reference>
<sequence length="67" mass="7182">MNNTKVAEAIRLACLEAALEAYENAGISGLCAEGRWECAVQAIRDLNLESILSTSDSAHKDKSDISN</sequence>
<accession>A0A0E2ZMV6</accession>
<dbReference type="EMBL" id="JPGN01000043">
    <property type="protein sequence ID" value="KFI19697.1"/>
    <property type="molecule type" value="Genomic_DNA"/>
</dbReference>